<dbReference type="AlphaFoldDB" id="A0A251X198"/>
<proteinExistence type="predicted"/>
<dbReference type="GO" id="GO:0006888">
    <property type="term" value="P:endoplasmic reticulum to Golgi vesicle-mediated transport"/>
    <property type="evidence" value="ECO:0007669"/>
    <property type="project" value="TreeGrafter"/>
</dbReference>
<dbReference type="InterPro" id="IPR006342">
    <property type="entry name" value="FkbM_mtfrase"/>
</dbReference>
<dbReference type="Gene3D" id="3.40.50.150">
    <property type="entry name" value="Vaccinia Virus protein VP39"/>
    <property type="match status" value="1"/>
</dbReference>
<sequence length="247" mass="27369">MRQHYTDAAAIKNEIAVKLRQEKGRGRAALNRELHRLRRGTEPQYLFASQAGQDMIVDRLFSGKTGGTFVDVGAYDGVTGSNSLFFEQIRGWSGVLVEPVPSQIQKARIARKSECLQLAVSDTAGEAEFIAVTKGFTQMSGLAQSYDAQTLAQVRNDPRHVEELVQVQTKRLSDILTDVGIEHPDFVSLDIEGGEVAVLRDFPFSKHRVQVWAIENNAGDSVIASIMRDAGYDLVDFAGPDEIYRLR</sequence>
<dbReference type="GO" id="GO:0016197">
    <property type="term" value="P:endosomal transport"/>
    <property type="evidence" value="ECO:0007669"/>
    <property type="project" value="TreeGrafter"/>
</dbReference>
<keyword evidence="2" id="KW-0808">Transferase</keyword>
<dbReference type="Pfam" id="PF05050">
    <property type="entry name" value="Methyltransf_21"/>
    <property type="match status" value="1"/>
</dbReference>
<gene>
    <name evidence="2" type="ORF">BVC71_07930</name>
</gene>
<reference evidence="2 3" key="1">
    <citation type="submission" date="2016-12" db="EMBL/GenBank/DDBJ databases">
        <title>The draft genome sequence of HSLHS2.</title>
        <authorList>
            <person name="Hu D."/>
            <person name="Wang L."/>
            <person name="Shao Z."/>
        </authorList>
    </citation>
    <scope>NUCLEOTIDE SEQUENCE [LARGE SCALE GENOMIC DNA]</scope>
    <source>
        <strain evidence="2">MCCC 1A06712</strain>
    </source>
</reference>
<evidence type="ECO:0000313" key="2">
    <source>
        <dbReference type="EMBL" id="OUD09933.1"/>
    </source>
</evidence>
<dbReference type="Proteomes" id="UP000194664">
    <property type="component" value="Unassembled WGS sequence"/>
</dbReference>
<comment type="caution">
    <text evidence="2">The sequence shown here is derived from an EMBL/GenBank/DDBJ whole genome shotgun (WGS) entry which is preliminary data.</text>
</comment>
<protein>
    <submittedName>
        <fullName evidence="2">Methyltransferase</fullName>
    </submittedName>
</protein>
<dbReference type="InterPro" id="IPR053202">
    <property type="entry name" value="EGF_Rcpt_Signaling_Reg"/>
</dbReference>
<organism evidence="2 3">
    <name type="scientific">Marivivens niveibacter</name>
    <dbReference type="NCBI Taxonomy" id="1930667"/>
    <lineage>
        <taxon>Bacteria</taxon>
        <taxon>Pseudomonadati</taxon>
        <taxon>Pseudomonadota</taxon>
        <taxon>Alphaproteobacteria</taxon>
        <taxon>Rhodobacterales</taxon>
        <taxon>Paracoccaceae</taxon>
        <taxon>Marivivens group</taxon>
        <taxon>Marivivens</taxon>
    </lineage>
</organism>
<evidence type="ECO:0000313" key="3">
    <source>
        <dbReference type="Proteomes" id="UP000194664"/>
    </source>
</evidence>
<dbReference type="InterPro" id="IPR029063">
    <property type="entry name" value="SAM-dependent_MTases_sf"/>
</dbReference>
<accession>A0A251X198</accession>
<feature type="domain" description="Methyltransferase FkbM" evidence="1">
    <location>
        <begin position="71"/>
        <end position="233"/>
    </location>
</feature>
<evidence type="ECO:0000259" key="1">
    <source>
        <dbReference type="Pfam" id="PF05050"/>
    </source>
</evidence>
<dbReference type="GO" id="GO:0032259">
    <property type="term" value="P:methylation"/>
    <property type="evidence" value="ECO:0007669"/>
    <property type="project" value="UniProtKB-KW"/>
</dbReference>
<dbReference type="NCBIfam" id="TIGR01444">
    <property type="entry name" value="fkbM_fam"/>
    <property type="match status" value="1"/>
</dbReference>
<dbReference type="EMBL" id="MSPP01000002">
    <property type="protein sequence ID" value="OUD09933.1"/>
    <property type="molecule type" value="Genomic_DNA"/>
</dbReference>
<keyword evidence="3" id="KW-1185">Reference proteome</keyword>
<dbReference type="GO" id="GO:0005737">
    <property type="term" value="C:cytoplasm"/>
    <property type="evidence" value="ECO:0007669"/>
    <property type="project" value="GOC"/>
</dbReference>
<name>A0A251X198_9RHOB</name>
<dbReference type="PANTHER" id="PTHR34009">
    <property type="entry name" value="PROTEIN STAR"/>
    <property type="match status" value="1"/>
</dbReference>
<dbReference type="SUPFAM" id="SSF53335">
    <property type="entry name" value="S-adenosyl-L-methionine-dependent methyltransferases"/>
    <property type="match status" value="1"/>
</dbReference>
<dbReference type="GO" id="GO:0008168">
    <property type="term" value="F:methyltransferase activity"/>
    <property type="evidence" value="ECO:0007669"/>
    <property type="project" value="UniProtKB-KW"/>
</dbReference>
<dbReference type="GO" id="GO:0005886">
    <property type="term" value="C:plasma membrane"/>
    <property type="evidence" value="ECO:0007669"/>
    <property type="project" value="TreeGrafter"/>
</dbReference>
<keyword evidence="2" id="KW-0489">Methyltransferase</keyword>
<dbReference type="PANTHER" id="PTHR34009:SF2">
    <property type="entry name" value="PROTEIN STAR"/>
    <property type="match status" value="1"/>
</dbReference>